<keyword evidence="2" id="KW-1185">Reference proteome</keyword>
<dbReference type="EMBL" id="KV014468">
    <property type="protein sequence ID" value="KZV22075.1"/>
    <property type="molecule type" value="Genomic_DNA"/>
</dbReference>
<evidence type="ECO:0000313" key="1">
    <source>
        <dbReference type="EMBL" id="KZV22075.1"/>
    </source>
</evidence>
<dbReference type="Proteomes" id="UP000250235">
    <property type="component" value="Unassembled WGS sequence"/>
</dbReference>
<gene>
    <name evidence="1" type="ORF">F511_28316</name>
</gene>
<name>A0A2Z7AJU2_9LAMI</name>
<protein>
    <submittedName>
        <fullName evidence="1">Uncharacterized protein</fullName>
    </submittedName>
</protein>
<reference evidence="1 2" key="1">
    <citation type="journal article" date="2015" name="Proc. Natl. Acad. Sci. U.S.A.">
        <title>The resurrection genome of Boea hygrometrica: A blueprint for survival of dehydration.</title>
        <authorList>
            <person name="Xiao L."/>
            <person name="Yang G."/>
            <person name="Zhang L."/>
            <person name="Yang X."/>
            <person name="Zhao S."/>
            <person name="Ji Z."/>
            <person name="Zhou Q."/>
            <person name="Hu M."/>
            <person name="Wang Y."/>
            <person name="Chen M."/>
            <person name="Xu Y."/>
            <person name="Jin H."/>
            <person name="Xiao X."/>
            <person name="Hu G."/>
            <person name="Bao F."/>
            <person name="Hu Y."/>
            <person name="Wan P."/>
            <person name="Li L."/>
            <person name="Deng X."/>
            <person name="Kuang T."/>
            <person name="Xiang C."/>
            <person name="Zhu J.K."/>
            <person name="Oliver M.J."/>
            <person name="He Y."/>
        </authorList>
    </citation>
    <scope>NUCLEOTIDE SEQUENCE [LARGE SCALE GENOMIC DNA]</scope>
    <source>
        <strain evidence="2">cv. XS01</strain>
    </source>
</reference>
<organism evidence="1 2">
    <name type="scientific">Dorcoceras hygrometricum</name>
    <dbReference type="NCBI Taxonomy" id="472368"/>
    <lineage>
        <taxon>Eukaryota</taxon>
        <taxon>Viridiplantae</taxon>
        <taxon>Streptophyta</taxon>
        <taxon>Embryophyta</taxon>
        <taxon>Tracheophyta</taxon>
        <taxon>Spermatophyta</taxon>
        <taxon>Magnoliopsida</taxon>
        <taxon>eudicotyledons</taxon>
        <taxon>Gunneridae</taxon>
        <taxon>Pentapetalae</taxon>
        <taxon>asterids</taxon>
        <taxon>lamiids</taxon>
        <taxon>Lamiales</taxon>
        <taxon>Gesneriaceae</taxon>
        <taxon>Didymocarpoideae</taxon>
        <taxon>Trichosporeae</taxon>
        <taxon>Loxocarpinae</taxon>
        <taxon>Dorcoceras</taxon>
    </lineage>
</organism>
<accession>A0A2Z7AJU2</accession>
<evidence type="ECO:0000313" key="2">
    <source>
        <dbReference type="Proteomes" id="UP000250235"/>
    </source>
</evidence>
<sequence length="113" mass="12476">MDSTWSRAGRATAACWPGSGRALVARDAGRRWEAMRHGWALFARCLAAARCWMRDDGSRWERDGGRTMRHWLAHQASCAALVADVHGLAPRAIFVVAAAARRCSGDVVMTDFF</sequence>
<dbReference type="AlphaFoldDB" id="A0A2Z7AJU2"/>
<proteinExistence type="predicted"/>